<dbReference type="InterPro" id="IPR027056">
    <property type="entry name" value="Gluconate_2DH_su3"/>
</dbReference>
<name>A0ABW4QSV5_9BACT</name>
<dbReference type="RefSeq" id="WP_382313116.1">
    <property type="nucleotide sequence ID" value="NZ_JBHUFD010000003.1"/>
</dbReference>
<organism evidence="1 2">
    <name type="scientific">Hymenobacter bucti</name>
    <dbReference type="NCBI Taxonomy" id="1844114"/>
    <lineage>
        <taxon>Bacteria</taxon>
        <taxon>Pseudomonadati</taxon>
        <taxon>Bacteroidota</taxon>
        <taxon>Cytophagia</taxon>
        <taxon>Cytophagales</taxon>
        <taxon>Hymenobacteraceae</taxon>
        <taxon>Hymenobacter</taxon>
    </lineage>
</organism>
<evidence type="ECO:0000313" key="2">
    <source>
        <dbReference type="Proteomes" id="UP001597197"/>
    </source>
</evidence>
<dbReference type="Proteomes" id="UP001597197">
    <property type="component" value="Unassembled WGS sequence"/>
</dbReference>
<comment type="caution">
    <text evidence="1">The sequence shown here is derived from an EMBL/GenBank/DDBJ whole genome shotgun (WGS) entry which is preliminary data.</text>
</comment>
<proteinExistence type="predicted"/>
<dbReference type="Pfam" id="PF13618">
    <property type="entry name" value="Gluconate_2-dh3"/>
    <property type="match status" value="1"/>
</dbReference>
<dbReference type="EMBL" id="JBHUFD010000003">
    <property type="protein sequence ID" value="MFD1872669.1"/>
    <property type="molecule type" value="Genomic_DNA"/>
</dbReference>
<keyword evidence="1" id="KW-0560">Oxidoreductase</keyword>
<evidence type="ECO:0000313" key="1">
    <source>
        <dbReference type="EMBL" id="MFD1872669.1"/>
    </source>
</evidence>
<dbReference type="GO" id="GO:0016491">
    <property type="term" value="F:oxidoreductase activity"/>
    <property type="evidence" value="ECO:0007669"/>
    <property type="project" value="UniProtKB-KW"/>
</dbReference>
<protein>
    <submittedName>
        <fullName evidence="1">Gluconate 2-dehydrogenase subunit 3 family protein</fullName>
        <ecNumber evidence="1">1.-.-.-</ecNumber>
    </submittedName>
</protein>
<sequence length="190" mass="20553">MNRRIALKHVAWLAGAAAVLPGCLSQTKEQAQAAPPSPVAALTASQRQLVAEVCETIIPRTDTPGAKDLGLAQYVLKMLKDCTPAKEQQVFVAGLGHLDAAAQRQQGHSFVASTPPQRAALLLHLDQQPADFSADLGGFYRIVRQLAVDGYTNSKYFMTREVLYDLVPGRYNGHYPVSKVNLAVPHHGQS</sequence>
<dbReference type="EC" id="1.-.-.-" evidence="1"/>
<reference evidence="2" key="1">
    <citation type="journal article" date="2019" name="Int. J. Syst. Evol. Microbiol.">
        <title>The Global Catalogue of Microorganisms (GCM) 10K type strain sequencing project: providing services to taxonomists for standard genome sequencing and annotation.</title>
        <authorList>
            <consortium name="The Broad Institute Genomics Platform"/>
            <consortium name="The Broad Institute Genome Sequencing Center for Infectious Disease"/>
            <person name="Wu L."/>
            <person name="Ma J."/>
        </authorList>
    </citation>
    <scope>NUCLEOTIDE SEQUENCE [LARGE SCALE GENOMIC DNA]</scope>
    <source>
        <strain evidence="2">CGMCC 1.15795</strain>
    </source>
</reference>
<gene>
    <name evidence="1" type="ORF">ACFSDX_09520</name>
</gene>
<accession>A0ABW4QSV5</accession>
<keyword evidence="2" id="KW-1185">Reference proteome</keyword>